<evidence type="ECO:0000313" key="3">
    <source>
        <dbReference type="EMBL" id="VEL09206.1"/>
    </source>
</evidence>
<organism evidence="3 4">
    <name type="scientific">Protopolystoma xenopodis</name>
    <dbReference type="NCBI Taxonomy" id="117903"/>
    <lineage>
        <taxon>Eukaryota</taxon>
        <taxon>Metazoa</taxon>
        <taxon>Spiralia</taxon>
        <taxon>Lophotrochozoa</taxon>
        <taxon>Platyhelminthes</taxon>
        <taxon>Monogenea</taxon>
        <taxon>Polyopisthocotylea</taxon>
        <taxon>Polystomatidea</taxon>
        <taxon>Polystomatidae</taxon>
        <taxon>Protopolystoma</taxon>
    </lineage>
</organism>
<sequence>MVLSGRYEGETGLVIRFEPSLAIVLSDQGMSELKVAPKDLRLWQDTATSCSEAVGHVQLMDLVQVDPQTVGVVTRVNKDQIMVLTAFGKLMSIKANTALRRLNMGRRAPPQAMDRNGNLITLKQTVRLLEKPHSGLTGEVKHLYRSWAFVYCPNQLENSGMVAVKTRQLAVLGVSAQNSLPSDTGGFAVPGPQTITQLGPLVGSRFSGGGGGFGRGGRGGARREKSIIGRSARIIAVCISIIF</sequence>
<dbReference type="InterPro" id="IPR057936">
    <property type="entry name" value="KOWx_Spt5"/>
</dbReference>
<dbReference type="InterPro" id="IPR014722">
    <property type="entry name" value="Rib_uL2_dom2"/>
</dbReference>
<dbReference type="PANTHER" id="PTHR11125:SF7">
    <property type="entry name" value="TRANSCRIPTION ELONGATION FACTOR SPT5"/>
    <property type="match status" value="1"/>
</dbReference>
<keyword evidence="4" id="KW-1185">Reference proteome</keyword>
<dbReference type="GO" id="GO:0003729">
    <property type="term" value="F:mRNA binding"/>
    <property type="evidence" value="ECO:0007669"/>
    <property type="project" value="TreeGrafter"/>
</dbReference>
<evidence type="ECO:0000259" key="1">
    <source>
        <dbReference type="Pfam" id="PF23037"/>
    </source>
</evidence>
<dbReference type="GO" id="GO:0006368">
    <property type="term" value="P:transcription elongation by RNA polymerase II"/>
    <property type="evidence" value="ECO:0007669"/>
    <property type="project" value="TreeGrafter"/>
</dbReference>
<gene>
    <name evidence="3" type="ORF">PXEA_LOCUS2646</name>
</gene>
<reference evidence="3" key="1">
    <citation type="submission" date="2018-11" db="EMBL/GenBank/DDBJ databases">
        <authorList>
            <consortium name="Pathogen Informatics"/>
        </authorList>
    </citation>
    <scope>NUCLEOTIDE SEQUENCE</scope>
</reference>
<dbReference type="Pfam" id="PF23291">
    <property type="entry name" value="KOW4_SPT5"/>
    <property type="match status" value="1"/>
</dbReference>
<dbReference type="AlphaFoldDB" id="A0A448WDL9"/>
<evidence type="ECO:0000259" key="2">
    <source>
        <dbReference type="Pfam" id="PF23291"/>
    </source>
</evidence>
<accession>A0A448WDL9</accession>
<dbReference type="PANTHER" id="PTHR11125">
    <property type="entry name" value="SUPPRESSOR OF TY 5"/>
    <property type="match status" value="1"/>
</dbReference>
<dbReference type="GO" id="GO:0032784">
    <property type="term" value="P:regulation of DNA-templated transcription elongation"/>
    <property type="evidence" value="ECO:0007669"/>
    <property type="project" value="InterPro"/>
</dbReference>
<dbReference type="InterPro" id="IPR041977">
    <property type="entry name" value="KOW_Spt5_4"/>
</dbReference>
<dbReference type="InterPro" id="IPR008991">
    <property type="entry name" value="Translation_prot_SH3-like_sf"/>
</dbReference>
<feature type="domain" description="Spt5 KOWx" evidence="1">
    <location>
        <begin position="54"/>
        <end position="96"/>
    </location>
</feature>
<dbReference type="CDD" id="cd06084">
    <property type="entry name" value="KOW_Spt5_4"/>
    <property type="match status" value="1"/>
</dbReference>
<name>A0A448WDL9_9PLAT</name>
<dbReference type="OrthoDB" id="28901at2759"/>
<feature type="domain" description="Spt5 KOW" evidence="2">
    <location>
        <begin position="112"/>
        <end position="166"/>
    </location>
</feature>
<dbReference type="Proteomes" id="UP000784294">
    <property type="component" value="Unassembled WGS sequence"/>
</dbReference>
<dbReference type="Pfam" id="PF23037">
    <property type="entry name" value="KOWx_SPT5"/>
    <property type="match status" value="1"/>
</dbReference>
<dbReference type="CDD" id="cd06083">
    <property type="entry name" value="KOW_Spt5_3"/>
    <property type="match status" value="1"/>
</dbReference>
<dbReference type="EMBL" id="CAAALY010005747">
    <property type="protein sequence ID" value="VEL09206.1"/>
    <property type="molecule type" value="Genomic_DNA"/>
</dbReference>
<proteinExistence type="predicted"/>
<dbReference type="SUPFAM" id="SSF50104">
    <property type="entry name" value="Translation proteins SH3-like domain"/>
    <property type="match status" value="1"/>
</dbReference>
<comment type="caution">
    <text evidence="3">The sequence shown here is derived from an EMBL/GenBank/DDBJ whole genome shotgun (WGS) entry which is preliminary data.</text>
</comment>
<protein>
    <submittedName>
        <fullName evidence="3">Uncharacterized protein</fullName>
    </submittedName>
</protein>
<dbReference type="InterPro" id="IPR039659">
    <property type="entry name" value="SPT5"/>
</dbReference>
<dbReference type="GO" id="GO:0032044">
    <property type="term" value="C:DSIF complex"/>
    <property type="evidence" value="ECO:0007669"/>
    <property type="project" value="TreeGrafter"/>
</dbReference>
<dbReference type="Gene3D" id="2.30.30.30">
    <property type="match status" value="1"/>
</dbReference>
<evidence type="ECO:0000313" key="4">
    <source>
        <dbReference type="Proteomes" id="UP000784294"/>
    </source>
</evidence>
<dbReference type="InterPro" id="IPR041976">
    <property type="entry name" value="KOW_Spt5_3"/>
</dbReference>
<dbReference type="GO" id="GO:0006357">
    <property type="term" value="P:regulation of transcription by RNA polymerase II"/>
    <property type="evidence" value="ECO:0007669"/>
    <property type="project" value="InterPro"/>
</dbReference>